<keyword evidence="3" id="KW-0677">Repeat</keyword>
<evidence type="ECO:0000256" key="10">
    <source>
        <dbReference type="PROSITE-ProRule" id="PRU00042"/>
    </source>
</evidence>
<protein>
    <recommendedName>
        <fullName evidence="12">C2H2-type domain-containing protein</fullName>
    </recommendedName>
</protein>
<dbReference type="OrthoDB" id="654211at2759"/>
<dbReference type="PROSITE" id="PS00028">
    <property type="entry name" value="ZINC_FINGER_C2H2_1"/>
    <property type="match status" value="3"/>
</dbReference>
<dbReference type="PANTHER" id="PTHR23226">
    <property type="entry name" value="ZINC FINGER AND SCAN DOMAIN-CONTAINING"/>
    <property type="match status" value="1"/>
</dbReference>
<feature type="region of interest" description="Disordered" evidence="11">
    <location>
        <begin position="214"/>
        <end position="236"/>
    </location>
</feature>
<keyword evidence="14" id="KW-1185">Reference proteome</keyword>
<feature type="domain" description="C2H2-type" evidence="12">
    <location>
        <begin position="483"/>
        <end position="509"/>
    </location>
</feature>
<dbReference type="SUPFAM" id="SSF57667">
    <property type="entry name" value="beta-beta-alpha zinc fingers"/>
    <property type="match status" value="1"/>
</dbReference>
<evidence type="ECO:0000313" key="13">
    <source>
        <dbReference type="EMBL" id="PIO15370.1"/>
    </source>
</evidence>
<keyword evidence="6" id="KW-0805">Transcription regulation</keyword>
<proteinExistence type="predicted"/>
<evidence type="ECO:0000256" key="6">
    <source>
        <dbReference type="ARBA" id="ARBA00023015"/>
    </source>
</evidence>
<feature type="compositionally biased region" description="Polar residues" evidence="11">
    <location>
        <begin position="319"/>
        <end position="328"/>
    </location>
</feature>
<feature type="domain" description="C2H2-type" evidence="12">
    <location>
        <begin position="455"/>
        <end position="482"/>
    </location>
</feature>
<dbReference type="FunFam" id="3.30.160.60:FF:000060">
    <property type="entry name" value="zinc finger protein 436"/>
    <property type="match status" value="1"/>
</dbReference>
<accession>A0A2G9QIE6</accession>
<dbReference type="PANTHER" id="PTHR23226:SF416">
    <property type="entry name" value="FI01424P"/>
    <property type="match status" value="1"/>
</dbReference>
<dbReference type="InterPro" id="IPR013087">
    <property type="entry name" value="Znf_C2H2_type"/>
</dbReference>
<gene>
    <name evidence="13" type="ORF">AB205_0094570</name>
</gene>
<evidence type="ECO:0000256" key="5">
    <source>
        <dbReference type="ARBA" id="ARBA00022833"/>
    </source>
</evidence>
<dbReference type="PROSITE" id="PS50157">
    <property type="entry name" value="ZINC_FINGER_C2H2_2"/>
    <property type="match status" value="3"/>
</dbReference>
<keyword evidence="8" id="KW-0804">Transcription</keyword>
<feature type="domain" description="C2H2-type" evidence="12">
    <location>
        <begin position="406"/>
        <end position="433"/>
    </location>
</feature>
<evidence type="ECO:0000256" key="3">
    <source>
        <dbReference type="ARBA" id="ARBA00022737"/>
    </source>
</evidence>
<evidence type="ECO:0000256" key="4">
    <source>
        <dbReference type="ARBA" id="ARBA00022771"/>
    </source>
</evidence>
<evidence type="ECO:0000259" key="12">
    <source>
        <dbReference type="PROSITE" id="PS50157"/>
    </source>
</evidence>
<dbReference type="FunFam" id="3.30.160.60:FF:000295">
    <property type="entry name" value="zinc finger protein 19"/>
    <property type="match status" value="1"/>
</dbReference>
<evidence type="ECO:0000256" key="2">
    <source>
        <dbReference type="ARBA" id="ARBA00022723"/>
    </source>
</evidence>
<evidence type="ECO:0000256" key="1">
    <source>
        <dbReference type="ARBA" id="ARBA00004123"/>
    </source>
</evidence>
<dbReference type="GO" id="GO:0005634">
    <property type="term" value="C:nucleus"/>
    <property type="evidence" value="ECO:0007669"/>
    <property type="project" value="UniProtKB-SubCell"/>
</dbReference>
<keyword evidence="9" id="KW-0539">Nucleus</keyword>
<dbReference type="SMART" id="SM00355">
    <property type="entry name" value="ZnF_C2H2"/>
    <property type="match status" value="3"/>
</dbReference>
<dbReference type="GO" id="GO:0008270">
    <property type="term" value="F:zinc ion binding"/>
    <property type="evidence" value="ECO:0007669"/>
    <property type="project" value="UniProtKB-KW"/>
</dbReference>
<dbReference type="GO" id="GO:0000981">
    <property type="term" value="F:DNA-binding transcription factor activity, RNA polymerase II-specific"/>
    <property type="evidence" value="ECO:0007669"/>
    <property type="project" value="TreeGrafter"/>
</dbReference>
<dbReference type="Gene3D" id="3.30.160.60">
    <property type="entry name" value="Classic Zinc Finger"/>
    <property type="match status" value="2"/>
</dbReference>
<keyword evidence="5" id="KW-0862">Zinc</keyword>
<evidence type="ECO:0000256" key="9">
    <source>
        <dbReference type="ARBA" id="ARBA00023242"/>
    </source>
</evidence>
<dbReference type="InterPro" id="IPR036236">
    <property type="entry name" value="Znf_C2H2_sf"/>
</dbReference>
<keyword evidence="7" id="KW-0238">DNA-binding</keyword>
<sequence length="509" mass="55340">MALSVVTHLMALSVVTHLMALSVVTHLLALSIVTHLLAVSVVTHSPALSVVTHSPALSVVTHSPALSVVTHLTALSVVTHSAALSVVTHSAALSVVTHVTGLSVVTHVTALSVVTHVTALSVVTHVTALSVVTHSTALSRLSLLPLLKMLGAQLFFSLSGIHVQSVTELECNSGSVIHEGPDMGVMTEKILNLTLEILYLLTGEDYIVVKKTDDNDSRGEPLHSPTPDPLPVSLSHNKNDKKILQITNKIIELLSGEVEDEDGTLQHREEEPELDLISAVLSVSCDENTPNSSPASPSDCTASSTKFECYSADRPPSPNSSLVSTRSVAVQDEQRSSERQPTVAESVTERLRAQYSYIPPSKRRKGNPVPLRKEAKSPPLAITWKTELTKDLDLIMNLEDGAQTAYQCSQCQECLDNAEDFITHQALHKPESLFPPFYHSASFVSMDFSGKQKPFVCLDCGKCFMYRSAFTRHQRIHTGERPFVCSECGKSFSQNTHLVKHRKNHKNLA</sequence>
<keyword evidence="4 10" id="KW-0863">Zinc-finger</keyword>
<evidence type="ECO:0000256" key="8">
    <source>
        <dbReference type="ARBA" id="ARBA00023163"/>
    </source>
</evidence>
<reference evidence="14" key="1">
    <citation type="journal article" date="2017" name="Nat. Commun.">
        <title>The North American bullfrog draft genome provides insight into hormonal regulation of long noncoding RNA.</title>
        <authorList>
            <person name="Hammond S.A."/>
            <person name="Warren R.L."/>
            <person name="Vandervalk B.P."/>
            <person name="Kucuk E."/>
            <person name="Khan H."/>
            <person name="Gibb E.A."/>
            <person name="Pandoh P."/>
            <person name="Kirk H."/>
            <person name="Zhao Y."/>
            <person name="Jones M."/>
            <person name="Mungall A.J."/>
            <person name="Coope R."/>
            <person name="Pleasance S."/>
            <person name="Moore R.A."/>
            <person name="Holt R.A."/>
            <person name="Round J.M."/>
            <person name="Ohora S."/>
            <person name="Walle B.V."/>
            <person name="Veldhoen N."/>
            <person name="Helbing C.C."/>
            <person name="Birol I."/>
        </authorList>
    </citation>
    <scope>NUCLEOTIDE SEQUENCE [LARGE SCALE GENOMIC DNA]</scope>
</reference>
<evidence type="ECO:0000313" key="14">
    <source>
        <dbReference type="Proteomes" id="UP000228934"/>
    </source>
</evidence>
<dbReference type="Pfam" id="PF00096">
    <property type="entry name" value="zf-C2H2"/>
    <property type="match status" value="2"/>
</dbReference>
<organism evidence="13 14">
    <name type="scientific">Aquarana catesbeiana</name>
    <name type="common">American bullfrog</name>
    <name type="synonym">Rana catesbeiana</name>
    <dbReference type="NCBI Taxonomy" id="8400"/>
    <lineage>
        <taxon>Eukaryota</taxon>
        <taxon>Metazoa</taxon>
        <taxon>Chordata</taxon>
        <taxon>Craniata</taxon>
        <taxon>Vertebrata</taxon>
        <taxon>Euteleostomi</taxon>
        <taxon>Amphibia</taxon>
        <taxon>Batrachia</taxon>
        <taxon>Anura</taxon>
        <taxon>Neobatrachia</taxon>
        <taxon>Ranoidea</taxon>
        <taxon>Ranidae</taxon>
        <taxon>Aquarana</taxon>
    </lineage>
</organism>
<dbReference type="GO" id="GO:0000978">
    <property type="term" value="F:RNA polymerase II cis-regulatory region sequence-specific DNA binding"/>
    <property type="evidence" value="ECO:0007669"/>
    <property type="project" value="TreeGrafter"/>
</dbReference>
<evidence type="ECO:0000256" key="7">
    <source>
        <dbReference type="ARBA" id="ARBA00023125"/>
    </source>
</evidence>
<keyword evidence="2" id="KW-0479">Metal-binding</keyword>
<dbReference type="Proteomes" id="UP000228934">
    <property type="component" value="Unassembled WGS sequence"/>
</dbReference>
<name>A0A2G9QIE6_AQUCT</name>
<evidence type="ECO:0000256" key="11">
    <source>
        <dbReference type="SAM" id="MobiDB-lite"/>
    </source>
</evidence>
<comment type="subcellular location">
    <subcellularLocation>
        <location evidence="1">Nucleus</location>
    </subcellularLocation>
</comment>
<dbReference type="EMBL" id="KV978866">
    <property type="protein sequence ID" value="PIO15370.1"/>
    <property type="molecule type" value="Genomic_DNA"/>
</dbReference>
<dbReference type="AlphaFoldDB" id="A0A2G9QIE6"/>
<feature type="region of interest" description="Disordered" evidence="11">
    <location>
        <begin position="310"/>
        <end position="346"/>
    </location>
</feature>